<dbReference type="EMBL" id="LR727216">
    <property type="protein sequence ID" value="VWO98839.1"/>
    <property type="molecule type" value="Genomic_DNA"/>
</dbReference>
<dbReference type="EC" id="3.6.4.13" evidence="5"/>
<dbReference type="Pfam" id="PF04042">
    <property type="entry name" value="DNA_pol_E_B"/>
    <property type="match status" value="2"/>
</dbReference>
<dbReference type="Gene3D" id="3.60.21.50">
    <property type="match status" value="1"/>
</dbReference>
<feature type="domain" description="DNA polymerase alpha/delta/epsilon subunit B" evidence="4">
    <location>
        <begin position="219"/>
        <end position="293"/>
    </location>
</feature>
<dbReference type="GO" id="GO:0003724">
    <property type="term" value="F:RNA helicase activity"/>
    <property type="evidence" value="ECO:0007669"/>
    <property type="project" value="UniProtKB-EC"/>
</dbReference>
<keyword evidence="5" id="KW-0378">Hydrolase</keyword>
<dbReference type="AlphaFoldDB" id="A0A5K1K0D2"/>
<dbReference type="GO" id="GO:0016787">
    <property type="term" value="F:hydrolase activity"/>
    <property type="evidence" value="ECO:0007669"/>
    <property type="project" value="UniProtKB-KW"/>
</dbReference>
<reference evidence="5" key="1">
    <citation type="submission" date="2019-10" db="EMBL/GenBank/DDBJ databases">
        <authorList>
            <person name="Nor Muhammad N."/>
        </authorList>
    </citation>
    <scope>NUCLEOTIDE SEQUENCE</scope>
</reference>
<evidence type="ECO:0000313" key="5">
    <source>
        <dbReference type="EMBL" id="VWO98839.1"/>
    </source>
</evidence>
<keyword evidence="2" id="KW-0235">DNA replication</keyword>
<accession>A0A5K1K0D2</accession>
<comment type="similarity">
    <text evidence="1">Belongs to the DNA polymerase delta/II small subunit family.</text>
</comment>
<feature type="region of interest" description="Disordered" evidence="3">
    <location>
        <begin position="181"/>
        <end position="211"/>
    </location>
</feature>
<sequence length="356" mass="38317">MAPQPTAGLEWPSWSVDEERMDVDGPFPHVSDEWIALISGLEVGAADAVDGHLQLLAEYLTGEAGSIGEQTQSSCISRLIVAGNSLSLVSNASGSSGGEAERKSRRYGQEASFTPHPTQALSGHLLDLCRSLPVHLLPGPSDPAATILPQQPLPRAMFGSASHYATFCCCESKNPTYINISPSRNAQSTSRASQPGASSSKTKAKGHAETAETAEIVRTVLVHSGQPLDDMFKYVPTPPITRMALAEATLRWRHIAPTAPDTLWCHPYFAKDPFVMPQTPDIYVVGNQPAFATKLVSEDGKADAEDEEDRRAKRCRIVLVPNFKQSGLLVLVNMRTLDVRRVQFAVQGMSAGGGET</sequence>
<evidence type="ECO:0000256" key="3">
    <source>
        <dbReference type="SAM" id="MobiDB-lite"/>
    </source>
</evidence>
<keyword evidence="5" id="KW-0347">Helicase</keyword>
<evidence type="ECO:0000256" key="2">
    <source>
        <dbReference type="ARBA" id="ARBA00022705"/>
    </source>
</evidence>
<feature type="domain" description="DNA polymerase alpha/delta/epsilon subunit B" evidence="4">
    <location>
        <begin position="35"/>
        <end position="180"/>
    </location>
</feature>
<dbReference type="InterPro" id="IPR007185">
    <property type="entry name" value="DNA_pol_a/d/e_bsu"/>
</dbReference>
<feature type="compositionally biased region" description="Polar residues" evidence="3">
    <location>
        <begin position="181"/>
        <end position="201"/>
    </location>
</feature>
<keyword evidence="5" id="KW-0067">ATP-binding</keyword>
<feature type="region of interest" description="Disordered" evidence="3">
    <location>
        <begin position="90"/>
        <end position="116"/>
    </location>
</feature>
<keyword evidence="5" id="KW-0547">Nucleotide-binding</keyword>
<name>A0A5K1K0D2_9APHY</name>
<dbReference type="GO" id="GO:0006271">
    <property type="term" value="P:DNA strand elongation involved in DNA replication"/>
    <property type="evidence" value="ECO:0007669"/>
    <property type="project" value="TreeGrafter"/>
</dbReference>
<dbReference type="GO" id="GO:0043625">
    <property type="term" value="C:delta DNA polymerase complex"/>
    <property type="evidence" value="ECO:0007669"/>
    <property type="project" value="TreeGrafter"/>
</dbReference>
<protein>
    <submittedName>
        <fullName evidence="5">Pre-mRNA-splicing ATP-dependent RNA helicase PRP28 (EC)</fullName>
        <ecNumber evidence="5">3.6.4.13</ecNumber>
    </submittedName>
</protein>
<evidence type="ECO:0000259" key="4">
    <source>
        <dbReference type="Pfam" id="PF04042"/>
    </source>
</evidence>
<gene>
    <name evidence="5" type="primary">Q4I7F9</name>
</gene>
<dbReference type="PANTHER" id="PTHR10416">
    <property type="entry name" value="DNA POLYMERASE DELTA SUBUNIT 2"/>
    <property type="match status" value="1"/>
</dbReference>
<organism evidence="5">
    <name type="scientific">Ganoderma boninense</name>
    <dbReference type="NCBI Taxonomy" id="34458"/>
    <lineage>
        <taxon>Eukaryota</taxon>
        <taxon>Fungi</taxon>
        <taxon>Dikarya</taxon>
        <taxon>Basidiomycota</taxon>
        <taxon>Agaricomycotina</taxon>
        <taxon>Agaricomycetes</taxon>
        <taxon>Polyporales</taxon>
        <taxon>Polyporaceae</taxon>
        <taxon>Ganoderma</taxon>
    </lineage>
</organism>
<proteinExistence type="inferred from homology"/>
<dbReference type="InterPro" id="IPR024826">
    <property type="entry name" value="DNA_pol_delta/II_ssu"/>
</dbReference>
<evidence type="ECO:0000256" key="1">
    <source>
        <dbReference type="ARBA" id="ARBA00006035"/>
    </source>
</evidence>
<dbReference type="GO" id="GO:0003677">
    <property type="term" value="F:DNA binding"/>
    <property type="evidence" value="ECO:0007669"/>
    <property type="project" value="InterPro"/>
</dbReference>
<dbReference type="PANTHER" id="PTHR10416:SF0">
    <property type="entry name" value="DNA POLYMERASE DELTA SUBUNIT 2"/>
    <property type="match status" value="1"/>
</dbReference>